<name>A0ABT4YX59_9VIBR</name>
<dbReference type="EMBL" id="JAQLOI010000003">
    <property type="protein sequence ID" value="MDB1125594.1"/>
    <property type="molecule type" value="Genomic_DNA"/>
</dbReference>
<evidence type="ECO:0000313" key="2">
    <source>
        <dbReference type="Proteomes" id="UP001210678"/>
    </source>
</evidence>
<organism evidence="1 2">
    <name type="scientific">Vibrio algarum</name>
    <dbReference type="NCBI Taxonomy" id="3020714"/>
    <lineage>
        <taxon>Bacteria</taxon>
        <taxon>Pseudomonadati</taxon>
        <taxon>Pseudomonadota</taxon>
        <taxon>Gammaproteobacteria</taxon>
        <taxon>Vibrionales</taxon>
        <taxon>Vibrionaceae</taxon>
        <taxon>Vibrio</taxon>
    </lineage>
</organism>
<comment type="caution">
    <text evidence="1">The sequence shown here is derived from an EMBL/GenBank/DDBJ whole genome shotgun (WGS) entry which is preliminary data.</text>
</comment>
<keyword evidence="2" id="KW-1185">Reference proteome</keyword>
<gene>
    <name evidence="1" type="ORF">PGX00_18795</name>
</gene>
<dbReference type="Proteomes" id="UP001210678">
    <property type="component" value="Unassembled WGS sequence"/>
</dbReference>
<dbReference type="RefSeq" id="WP_272139454.1">
    <property type="nucleotide sequence ID" value="NZ_JAQLOI010000003.1"/>
</dbReference>
<sequence length="111" mass="12597">MVIATQKALADNQITKPKRVDGAQGLQRAAWWLKIFVKKNKEVLPEEGYIYLADSHLWSKFTKAGKVEIHSLAPKNQDHVLVISEYALSNLISDKISYVQSEQLGLIELNY</sequence>
<reference evidence="1 2" key="1">
    <citation type="submission" date="2023-01" db="EMBL/GenBank/DDBJ databases">
        <title>Vibrio sp. KJ40-1 sp.nov, isolated from marine algae.</title>
        <authorList>
            <person name="Butt M."/>
            <person name="Kim J.M.J."/>
            <person name="Jeon C.O.C."/>
        </authorList>
    </citation>
    <scope>NUCLEOTIDE SEQUENCE [LARGE SCALE GENOMIC DNA]</scope>
    <source>
        <strain evidence="1 2">KJ40-1</strain>
    </source>
</reference>
<evidence type="ECO:0000313" key="1">
    <source>
        <dbReference type="EMBL" id="MDB1125594.1"/>
    </source>
</evidence>
<protein>
    <submittedName>
        <fullName evidence="1">Uncharacterized protein</fullName>
    </submittedName>
</protein>
<accession>A0ABT4YX59</accession>
<proteinExistence type="predicted"/>